<dbReference type="InterPro" id="IPR021516">
    <property type="entry name" value="DUF3179"/>
</dbReference>
<keyword evidence="1" id="KW-0472">Membrane</keyword>
<accession>A0A7S8IE13</accession>
<evidence type="ECO:0000313" key="2">
    <source>
        <dbReference type="EMBL" id="QPC83190.1"/>
    </source>
</evidence>
<keyword evidence="3" id="KW-1185">Reference proteome</keyword>
<sequence length="376" mass="42184">MRRWLSQNEGVMMAIGLVGVFILFGIFVLERKDMSMGGWRTDFSNSLIDMDELVDGGMGRDGIKPIDSPRFAPADTVDWLGERSPVILVEMSDEIRAYPLAVLMRHEIVNDMFGDVPIAVTFCPLCYSPIVYERAIDGETLRFGVTGYLYKSGFIMWDDRTESWWRQFTGKAIVGDYAGEMLPVVTSQVVGFEVYKERYPEGSVLIGDTCCPDMEYGRNPYISYDSNQEPLLFDDEPDDRMLSTGWVLASIIDDQPIAFPFSILSQEGVIHDTVGDVPVVVFWQPGAASPLDRASIDTSRDVGMAAVFSPIIDGRTLTFEYRAGAIVDTETDSTWNIYGEATDGPLKGQKLTYIECTPHFWFSWAEAHPDTLIYGY</sequence>
<dbReference type="EMBL" id="CP062983">
    <property type="protein sequence ID" value="QPC83190.1"/>
    <property type="molecule type" value="Genomic_DNA"/>
</dbReference>
<proteinExistence type="predicted"/>
<name>A0A7S8IE13_9CHLR</name>
<reference evidence="2 3" key="1">
    <citation type="submission" date="2020-02" db="EMBL/GenBank/DDBJ databases">
        <authorList>
            <person name="Zheng R.K."/>
            <person name="Sun C.M."/>
        </authorList>
    </citation>
    <scope>NUCLEOTIDE SEQUENCE [LARGE SCALE GENOMIC DNA]</scope>
    <source>
        <strain evidence="3">rifampicinis</strain>
    </source>
</reference>
<dbReference type="AlphaFoldDB" id="A0A7S8IE13"/>
<evidence type="ECO:0000313" key="3">
    <source>
        <dbReference type="Proteomes" id="UP000594468"/>
    </source>
</evidence>
<evidence type="ECO:0000256" key="1">
    <source>
        <dbReference type="SAM" id="Phobius"/>
    </source>
</evidence>
<protein>
    <submittedName>
        <fullName evidence="2">DUF3179 domain-containing protein</fullName>
    </submittedName>
</protein>
<gene>
    <name evidence="2" type="ORF">G4Y79_02100</name>
</gene>
<organism evidence="2 3">
    <name type="scientific">Phototrophicus methaneseepsis</name>
    <dbReference type="NCBI Taxonomy" id="2710758"/>
    <lineage>
        <taxon>Bacteria</taxon>
        <taxon>Bacillati</taxon>
        <taxon>Chloroflexota</taxon>
        <taxon>Candidatus Thermofontia</taxon>
        <taxon>Phototrophicales</taxon>
        <taxon>Phototrophicaceae</taxon>
        <taxon>Phototrophicus</taxon>
    </lineage>
</organism>
<dbReference type="RefSeq" id="WP_195171257.1">
    <property type="nucleotide sequence ID" value="NZ_CP062983.1"/>
</dbReference>
<keyword evidence="1" id="KW-1133">Transmembrane helix</keyword>
<dbReference type="Pfam" id="PF11376">
    <property type="entry name" value="DUF3179"/>
    <property type="match status" value="1"/>
</dbReference>
<keyword evidence="1" id="KW-0812">Transmembrane</keyword>
<feature type="transmembrane region" description="Helical" evidence="1">
    <location>
        <begin position="12"/>
        <end position="29"/>
    </location>
</feature>
<dbReference type="Proteomes" id="UP000594468">
    <property type="component" value="Chromosome"/>
</dbReference>
<dbReference type="KEGG" id="pmet:G4Y79_02100"/>